<proteinExistence type="inferred from homology"/>
<dbReference type="InterPro" id="IPR017972">
    <property type="entry name" value="Cyt_P450_CS"/>
</dbReference>
<keyword evidence="7 14" id="KW-0479">Metal-binding</keyword>
<evidence type="ECO:0000256" key="12">
    <source>
        <dbReference type="ARBA" id="ARBA00023033"/>
    </source>
</evidence>
<keyword evidence="15" id="KW-1133">Transmembrane helix</keyword>
<dbReference type="PANTHER" id="PTHR24291:SF187">
    <property type="entry name" value="CYTOCHROME P450 4AE1-RELATED"/>
    <property type="match status" value="1"/>
</dbReference>
<evidence type="ECO:0000256" key="14">
    <source>
        <dbReference type="PIRSR" id="PIRSR602401-1"/>
    </source>
</evidence>
<dbReference type="AlphaFoldDB" id="A0A6J2XEL9"/>
<keyword evidence="10" id="KW-0560">Oxidoreductase</keyword>
<dbReference type="PROSITE" id="PS00086">
    <property type="entry name" value="CYTOCHROME_P450"/>
    <property type="match status" value="2"/>
</dbReference>
<gene>
    <name evidence="17" type="primary">LOC115877590</name>
</gene>
<comment type="subcellular location">
    <subcellularLocation>
        <location evidence="4">Endoplasmic reticulum membrane</location>
        <topology evidence="4">Peripheral membrane protein</topology>
    </subcellularLocation>
    <subcellularLocation>
        <location evidence="3">Microsome membrane</location>
        <topology evidence="3">Peripheral membrane protein</topology>
    </subcellularLocation>
</comment>
<evidence type="ECO:0000256" key="4">
    <source>
        <dbReference type="ARBA" id="ARBA00004406"/>
    </source>
</evidence>
<evidence type="ECO:0000256" key="7">
    <source>
        <dbReference type="ARBA" id="ARBA00022723"/>
    </source>
</evidence>
<keyword evidence="6 14" id="KW-0349">Heme</keyword>
<dbReference type="InParanoid" id="A0A6J2XEL9"/>
<reference evidence="17" key="1">
    <citation type="submission" date="2025-08" db="UniProtKB">
        <authorList>
            <consortium name="RefSeq"/>
        </authorList>
    </citation>
    <scope>IDENTIFICATION</scope>
    <source>
        <tissue evidence="17">Gonads</tissue>
    </source>
</reference>
<dbReference type="PRINTS" id="PR00463">
    <property type="entry name" value="EP450I"/>
</dbReference>
<comment type="function">
    <text evidence="2">May be involved in the metabolism of insect hormones and in the breakdown of synthetic insecticides.</text>
</comment>
<evidence type="ECO:0000313" key="16">
    <source>
        <dbReference type="Proteomes" id="UP000504635"/>
    </source>
</evidence>
<comment type="similarity">
    <text evidence="5">Belongs to the cytochrome P450 family.</text>
</comment>
<dbReference type="InterPro" id="IPR036396">
    <property type="entry name" value="Cyt_P450_sf"/>
</dbReference>
<dbReference type="GO" id="GO:0016705">
    <property type="term" value="F:oxidoreductase activity, acting on paired donors, with incorporation or reduction of molecular oxygen"/>
    <property type="evidence" value="ECO:0007669"/>
    <property type="project" value="InterPro"/>
</dbReference>
<dbReference type="InterPro" id="IPR002401">
    <property type="entry name" value="Cyt_P450_E_grp-I"/>
</dbReference>
<evidence type="ECO:0000256" key="6">
    <source>
        <dbReference type="ARBA" id="ARBA00022617"/>
    </source>
</evidence>
<feature type="transmembrane region" description="Helical" evidence="15">
    <location>
        <begin position="6"/>
        <end position="22"/>
    </location>
</feature>
<evidence type="ECO:0000256" key="10">
    <source>
        <dbReference type="ARBA" id="ARBA00023002"/>
    </source>
</evidence>
<dbReference type="KEGG" id="soy:115877590"/>
<dbReference type="InterPro" id="IPR001128">
    <property type="entry name" value="Cyt_P450"/>
</dbReference>
<dbReference type="FunFam" id="1.10.630.10:FF:000035">
    <property type="entry name" value="CYtochrome P450 family"/>
    <property type="match status" value="2"/>
</dbReference>
<comment type="cofactor">
    <cofactor evidence="1 14">
        <name>heme</name>
        <dbReference type="ChEBI" id="CHEBI:30413"/>
    </cofactor>
</comment>
<keyword evidence="9" id="KW-0492">Microsome</keyword>
<keyword evidence="8" id="KW-0256">Endoplasmic reticulum</keyword>
<keyword evidence="12" id="KW-0503">Monooxygenase</keyword>
<dbReference type="Pfam" id="PF00067">
    <property type="entry name" value="p450"/>
    <property type="match status" value="2"/>
</dbReference>
<keyword evidence="13 15" id="KW-0472">Membrane</keyword>
<evidence type="ECO:0000256" key="9">
    <source>
        <dbReference type="ARBA" id="ARBA00022848"/>
    </source>
</evidence>
<dbReference type="GO" id="GO:0020037">
    <property type="term" value="F:heme binding"/>
    <property type="evidence" value="ECO:0007669"/>
    <property type="project" value="InterPro"/>
</dbReference>
<evidence type="ECO:0000256" key="15">
    <source>
        <dbReference type="SAM" id="Phobius"/>
    </source>
</evidence>
<evidence type="ECO:0000313" key="17">
    <source>
        <dbReference type="RefSeq" id="XP_030749697.1"/>
    </source>
</evidence>
<name>A0A6J2XEL9_SITOR</name>
<evidence type="ECO:0000256" key="13">
    <source>
        <dbReference type="ARBA" id="ARBA00023136"/>
    </source>
</evidence>
<organism evidence="16 17">
    <name type="scientific">Sitophilus oryzae</name>
    <name type="common">Rice weevil</name>
    <name type="synonym">Curculio oryzae</name>
    <dbReference type="NCBI Taxonomy" id="7048"/>
    <lineage>
        <taxon>Eukaryota</taxon>
        <taxon>Metazoa</taxon>
        <taxon>Ecdysozoa</taxon>
        <taxon>Arthropoda</taxon>
        <taxon>Hexapoda</taxon>
        <taxon>Insecta</taxon>
        <taxon>Pterygota</taxon>
        <taxon>Neoptera</taxon>
        <taxon>Endopterygota</taxon>
        <taxon>Coleoptera</taxon>
        <taxon>Polyphaga</taxon>
        <taxon>Cucujiformia</taxon>
        <taxon>Curculionidae</taxon>
        <taxon>Dryophthorinae</taxon>
        <taxon>Sitophilus</taxon>
    </lineage>
</organism>
<dbReference type="PRINTS" id="PR00385">
    <property type="entry name" value="P450"/>
</dbReference>
<evidence type="ECO:0000256" key="11">
    <source>
        <dbReference type="ARBA" id="ARBA00023004"/>
    </source>
</evidence>
<keyword evidence="16" id="KW-1185">Reference proteome</keyword>
<dbReference type="Gene3D" id="1.10.630.10">
    <property type="entry name" value="Cytochrome P450"/>
    <property type="match status" value="2"/>
</dbReference>
<dbReference type="GeneID" id="115877590"/>
<evidence type="ECO:0000256" key="1">
    <source>
        <dbReference type="ARBA" id="ARBA00001971"/>
    </source>
</evidence>
<evidence type="ECO:0000256" key="5">
    <source>
        <dbReference type="ARBA" id="ARBA00010617"/>
    </source>
</evidence>
<accession>A0A6J2XEL9</accession>
<dbReference type="GO" id="GO:0004497">
    <property type="term" value="F:monooxygenase activity"/>
    <property type="evidence" value="ECO:0007669"/>
    <property type="project" value="UniProtKB-KW"/>
</dbReference>
<dbReference type="GO" id="GO:0005789">
    <property type="term" value="C:endoplasmic reticulum membrane"/>
    <property type="evidence" value="ECO:0007669"/>
    <property type="project" value="UniProtKB-SubCell"/>
</dbReference>
<dbReference type="CDD" id="cd20628">
    <property type="entry name" value="CYP4"/>
    <property type="match status" value="2"/>
</dbReference>
<feature type="binding site" description="axial binding residue" evidence="14">
    <location>
        <position position="440"/>
    </location>
    <ligand>
        <name>heme</name>
        <dbReference type="ChEBI" id="CHEBI:30413"/>
    </ligand>
    <ligandPart>
        <name>Fe</name>
        <dbReference type="ChEBI" id="CHEBI:18248"/>
    </ligandPart>
</feature>
<dbReference type="InterPro" id="IPR050196">
    <property type="entry name" value="Cytochrome_P450_Monoox"/>
</dbReference>
<dbReference type="RefSeq" id="XP_030749697.1">
    <property type="nucleotide sequence ID" value="XM_030893837.1"/>
</dbReference>
<keyword evidence="15" id="KW-0812">Transmembrane</keyword>
<dbReference type="GO" id="GO:0005506">
    <property type="term" value="F:iron ion binding"/>
    <property type="evidence" value="ECO:0007669"/>
    <property type="project" value="InterPro"/>
</dbReference>
<sequence length="1096" mass="126911">MSPVLVYVAIAVALCWITVYWRKRNIVKEKLKWIKEVPGLPLLGNSLEFRDPKTILPNSQKYLEQNNGLFQIAIGTRPLIIASNYKFLEWLLSSTTLLEKSTDYQFLHRWLEDGILITHGPTWKRSRKILTPTFHFSILEEFVTKFDKSIKTLVNLLSKEVDKDSIDIQLFMKNYTLDVICETAMGVDIDAQLNPESQYVKAVDAMCSIVVERAFSLLKMNDFIYRFTEEFKKETKYLEYLHSISNSVIEKKKQKLSDRETDKTDEVGRKKRTAFLDLLLKYNDVNGQNLSDKFIREQVDTIMFAGHDTTAMALCFILHCLSNHADEQERAYLEIKEICENTDVISYSDLQNLKYLELVIKESLRLYPSVPIYSRRINKEVIYDGDKILPEGVTIAICAYAVNRNPEVFKEPDKFIPERFLDSDIKPFSYLPFSAGPRNCIGQKFAMLEMKTTLVKLLLNFEILPAIPEHKLIISAETVLKSKNGFRIRLKRRKRAKKCYQNILATEVRETVDLSVKEDSSEQNVFSSIADERSSSTENYAFINEVQKRDLKEEINNWEIELGELREDEEHSEDIVNAEKNTKLKRKALSLILKMITYVLLVFLPVFLLLWMWITEKRLKDTSKYMKNVPGPKPTFPLGNMLDFAAGSKVYLKVIERYMKQYGDTIIVHDGCFSWLVVTIDYEFTEYLYSSTTHIDKSDQYNLFYGWLGDGLLTSTGTKWKKHRKAITPSFHFSILQQFIEIFENVGNNLITKLESEEGKDSVEISKIISLYALDVICEAAMGVKVNALEGKESDYIKHIKQMCSVFVTRAFSPLGEQFYPFTSTCYKEKESLKVIHRYIENVISQRKEERQKGSLSDKKKNSESDGIKKRLAFLDLLLDLKIDGQPLSMRDLRDEVNTFMFEGHDTTASAIMFCLFMLANNPEVQKKAVAEQHDIFGEDCSNATATFSNFNEMKYLDLVIKETLRLYPSVPFYARKLAEDVELKGTIYPKGMRIVLIPFLMHRNPKYFKDPEQFIPERFEDKSKRLPSYAYTPFSAGARNCIGQKFAVLEMLSVVSKVLRKYELLPAKPKHELQLASETILISKNGVRISFRKRL</sequence>
<dbReference type="PANTHER" id="PTHR24291">
    <property type="entry name" value="CYTOCHROME P450 FAMILY 4"/>
    <property type="match status" value="1"/>
</dbReference>
<evidence type="ECO:0000256" key="2">
    <source>
        <dbReference type="ARBA" id="ARBA00003690"/>
    </source>
</evidence>
<protein>
    <submittedName>
        <fullName evidence="17">Uncharacterized protein LOC115877590</fullName>
    </submittedName>
</protein>
<dbReference type="SUPFAM" id="SSF48264">
    <property type="entry name" value="Cytochrome P450"/>
    <property type="match status" value="2"/>
</dbReference>
<evidence type="ECO:0000256" key="3">
    <source>
        <dbReference type="ARBA" id="ARBA00004174"/>
    </source>
</evidence>
<feature type="transmembrane region" description="Helical" evidence="15">
    <location>
        <begin position="591"/>
        <end position="614"/>
    </location>
</feature>
<keyword evidence="11 14" id="KW-0408">Iron</keyword>
<dbReference type="OrthoDB" id="1470350at2759"/>
<evidence type="ECO:0000256" key="8">
    <source>
        <dbReference type="ARBA" id="ARBA00022824"/>
    </source>
</evidence>
<dbReference type="Proteomes" id="UP000504635">
    <property type="component" value="Unplaced"/>
</dbReference>